<proteinExistence type="predicted"/>
<dbReference type="Proteomes" id="UP000680656">
    <property type="component" value="Chromosome"/>
</dbReference>
<dbReference type="EMBL" id="CP075546">
    <property type="protein sequence ID" value="QVV88398.1"/>
    <property type="molecule type" value="Genomic_DNA"/>
</dbReference>
<organism evidence="1 2">
    <name type="scientific">Methanospirillum purgamenti</name>
    <dbReference type="NCBI Taxonomy" id="2834276"/>
    <lineage>
        <taxon>Archaea</taxon>
        <taxon>Methanobacteriati</taxon>
        <taxon>Methanobacteriota</taxon>
        <taxon>Stenosarchaea group</taxon>
        <taxon>Methanomicrobia</taxon>
        <taxon>Methanomicrobiales</taxon>
        <taxon>Methanospirillaceae</taxon>
        <taxon>Methanospirillum</taxon>
    </lineage>
</organism>
<dbReference type="KEGG" id="mrtj:KHC33_13865"/>
<name>A0A8E7B0U9_9EURY</name>
<reference evidence="1 2" key="1">
    <citation type="submission" date="2021-05" db="EMBL/GenBank/DDBJ databases">
        <title>A novel Methanospirillum isolate from a pyrite-forming mixed culture.</title>
        <authorList>
            <person name="Bunk B."/>
            <person name="Sproer C."/>
            <person name="Spring S."/>
            <person name="Pester M."/>
        </authorList>
    </citation>
    <scope>NUCLEOTIDE SEQUENCE [LARGE SCALE GENOMIC DNA]</scope>
    <source>
        <strain evidence="1 2">J.3.6.1-F.2.7.3</strain>
    </source>
</reference>
<gene>
    <name evidence="1" type="ORF">KHC33_13865</name>
</gene>
<protein>
    <submittedName>
        <fullName evidence="1">Uncharacterized protein</fullName>
    </submittedName>
</protein>
<sequence length="93" mass="10694">MPYYIAIIQKQDQYLFSGNQITFSSPIQDGSLKEWLPTICSSMNQSPGTPVGRNFPRGKQGRGRERNLLCMDGFMIRLEFASTYDRERKVNVL</sequence>
<dbReference type="RefSeq" id="WP_214419207.1">
    <property type="nucleotide sequence ID" value="NZ_CP075546.1"/>
</dbReference>
<evidence type="ECO:0000313" key="2">
    <source>
        <dbReference type="Proteomes" id="UP000680656"/>
    </source>
</evidence>
<accession>A0A8E7B0U9</accession>
<dbReference type="GeneID" id="65098291"/>
<dbReference type="AlphaFoldDB" id="A0A8E7B0U9"/>
<evidence type="ECO:0000313" key="1">
    <source>
        <dbReference type="EMBL" id="QVV88398.1"/>
    </source>
</evidence>
<keyword evidence="2" id="KW-1185">Reference proteome</keyword>